<dbReference type="InterPro" id="IPR013083">
    <property type="entry name" value="Znf_RING/FYVE/PHD"/>
</dbReference>
<dbReference type="PROSITE" id="PS50089">
    <property type="entry name" value="ZF_RING_2"/>
    <property type="match status" value="1"/>
</dbReference>
<dbReference type="Gene3D" id="3.30.40.10">
    <property type="entry name" value="Zinc/RING finger domain, C3HC4 (zinc finger)"/>
    <property type="match status" value="1"/>
</dbReference>
<evidence type="ECO:0000259" key="2">
    <source>
        <dbReference type="PROSITE" id="PS50089"/>
    </source>
</evidence>
<reference evidence="3" key="1">
    <citation type="journal article" date="2020" name="Stud. Mycol.">
        <title>101 Dothideomycetes genomes: a test case for predicting lifestyles and emergence of pathogens.</title>
        <authorList>
            <person name="Haridas S."/>
            <person name="Albert R."/>
            <person name="Binder M."/>
            <person name="Bloem J."/>
            <person name="Labutti K."/>
            <person name="Salamov A."/>
            <person name="Andreopoulos B."/>
            <person name="Baker S."/>
            <person name="Barry K."/>
            <person name="Bills G."/>
            <person name="Bluhm B."/>
            <person name="Cannon C."/>
            <person name="Castanera R."/>
            <person name="Culley D."/>
            <person name="Daum C."/>
            <person name="Ezra D."/>
            <person name="Gonzalez J."/>
            <person name="Henrissat B."/>
            <person name="Kuo A."/>
            <person name="Liang C."/>
            <person name="Lipzen A."/>
            <person name="Lutzoni F."/>
            <person name="Magnuson J."/>
            <person name="Mondo S."/>
            <person name="Nolan M."/>
            <person name="Ohm R."/>
            <person name="Pangilinan J."/>
            <person name="Park H.-J."/>
            <person name="Ramirez L."/>
            <person name="Alfaro M."/>
            <person name="Sun H."/>
            <person name="Tritt A."/>
            <person name="Yoshinaga Y."/>
            <person name="Zwiers L.-H."/>
            <person name="Turgeon B."/>
            <person name="Goodwin S."/>
            <person name="Spatafora J."/>
            <person name="Crous P."/>
            <person name="Grigoriev I."/>
        </authorList>
    </citation>
    <scope>NUCLEOTIDE SEQUENCE</scope>
    <source>
        <strain evidence="3">CBS 122368</strain>
    </source>
</reference>
<keyword evidence="4" id="KW-1185">Reference proteome</keyword>
<keyword evidence="1" id="KW-0863">Zinc-finger</keyword>
<evidence type="ECO:0000256" key="1">
    <source>
        <dbReference type="PROSITE-ProRule" id="PRU00175"/>
    </source>
</evidence>
<feature type="domain" description="RING-type" evidence="2">
    <location>
        <begin position="24"/>
        <end position="72"/>
    </location>
</feature>
<dbReference type="GO" id="GO:0008270">
    <property type="term" value="F:zinc ion binding"/>
    <property type="evidence" value="ECO:0007669"/>
    <property type="project" value="UniProtKB-KW"/>
</dbReference>
<proteinExistence type="predicted"/>
<dbReference type="EMBL" id="ML987205">
    <property type="protein sequence ID" value="KAF2243270.1"/>
    <property type="molecule type" value="Genomic_DNA"/>
</dbReference>
<dbReference type="SUPFAM" id="SSF57850">
    <property type="entry name" value="RING/U-box"/>
    <property type="match status" value="1"/>
</dbReference>
<dbReference type="GO" id="GO:0004842">
    <property type="term" value="F:ubiquitin-protein transferase activity"/>
    <property type="evidence" value="ECO:0007669"/>
    <property type="project" value="InterPro"/>
</dbReference>
<dbReference type="OrthoDB" id="3801154at2759"/>
<dbReference type="AlphaFoldDB" id="A0A6A6I123"/>
<sequence>MATNDQLPTKASFLRDNLHVTDSCDICHEPFDATHHPTRICTAMCKHTFGSTCLAKWFNSDQENNNKCPTCRQALFRKTFVPTFTDGTAQSSGSILFIEAIDNRKVGEFFARCMWDRLRLLYLGREIADSEIQIFINQALCHTAKENDTDHPWGLYLGHENWPAMQEISKEMILVHYQNGGDVPLSESSLT</sequence>
<dbReference type="GeneID" id="54585618"/>
<accession>A0A6A6I123</accession>
<dbReference type="InterPro" id="IPR037381">
    <property type="entry name" value="RFWD3"/>
</dbReference>
<keyword evidence="1" id="KW-0862">Zinc</keyword>
<dbReference type="GO" id="GO:0005634">
    <property type="term" value="C:nucleus"/>
    <property type="evidence" value="ECO:0007669"/>
    <property type="project" value="InterPro"/>
</dbReference>
<gene>
    <name evidence="3" type="ORF">BU26DRAFT_554810</name>
</gene>
<dbReference type="RefSeq" id="XP_033678274.1">
    <property type="nucleotide sequence ID" value="XM_033832288.1"/>
</dbReference>
<evidence type="ECO:0000313" key="4">
    <source>
        <dbReference type="Proteomes" id="UP000800094"/>
    </source>
</evidence>
<dbReference type="Proteomes" id="UP000800094">
    <property type="component" value="Unassembled WGS sequence"/>
</dbReference>
<dbReference type="PANTHER" id="PTHR16047:SF7">
    <property type="entry name" value="E3 UBIQUITIN-PROTEIN LIGASE RFWD3"/>
    <property type="match status" value="1"/>
</dbReference>
<name>A0A6A6I123_9PLEO</name>
<dbReference type="GO" id="GO:0016567">
    <property type="term" value="P:protein ubiquitination"/>
    <property type="evidence" value="ECO:0007669"/>
    <property type="project" value="InterPro"/>
</dbReference>
<evidence type="ECO:0000313" key="3">
    <source>
        <dbReference type="EMBL" id="KAF2243270.1"/>
    </source>
</evidence>
<dbReference type="GO" id="GO:0036297">
    <property type="term" value="P:interstrand cross-link repair"/>
    <property type="evidence" value="ECO:0007669"/>
    <property type="project" value="InterPro"/>
</dbReference>
<dbReference type="Pfam" id="PF13639">
    <property type="entry name" value="zf-RING_2"/>
    <property type="match status" value="1"/>
</dbReference>
<dbReference type="InterPro" id="IPR001841">
    <property type="entry name" value="Znf_RING"/>
</dbReference>
<keyword evidence="1" id="KW-0479">Metal-binding</keyword>
<organism evidence="3 4">
    <name type="scientific">Trematosphaeria pertusa</name>
    <dbReference type="NCBI Taxonomy" id="390896"/>
    <lineage>
        <taxon>Eukaryota</taxon>
        <taxon>Fungi</taxon>
        <taxon>Dikarya</taxon>
        <taxon>Ascomycota</taxon>
        <taxon>Pezizomycotina</taxon>
        <taxon>Dothideomycetes</taxon>
        <taxon>Pleosporomycetidae</taxon>
        <taxon>Pleosporales</taxon>
        <taxon>Massarineae</taxon>
        <taxon>Trematosphaeriaceae</taxon>
        <taxon>Trematosphaeria</taxon>
    </lineage>
</organism>
<protein>
    <recommendedName>
        <fullName evidence="2">RING-type domain-containing protein</fullName>
    </recommendedName>
</protein>
<dbReference type="PANTHER" id="PTHR16047">
    <property type="entry name" value="RFWD3 PROTEIN"/>
    <property type="match status" value="1"/>
</dbReference>